<accession>Q74QU1</accession>
<name>A0A2U2H4E2_YERPE</name>
<dbReference type="PIR" id="AD0487">
    <property type="entry name" value="AD0487"/>
</dbReference>
<keyword evidence="2" id="KW-1185">Reference proteome</keyword>
<proteinExistence type="predicted"/>
<organism evidence="1 2">
    <name type="scientific">Yersinia pestis</name>
    <dbReference type="NCBI Taxonomy" id="632"/>
    <lineage>
        <taxon>Bacteria</taxon>
        <taxon>Pseudomonadati</taxon>
        <taxon>Pseudomonadota</taxon>
        <taxon>Gammaproteobacteria</taxon>
        <taxon>Enterobacterales</taxon>
        <taxon>Yersiniaceae</taxon>
        <taxon>Yersinia</taxon>
    </lineage>
</organism>
<dbReference type="KEGG" id="ype:YPO4004"/>
<dbReference type="EMBL" id="AL590842">
    <property type="protein sequence ID" value="CAL22583.1"/>
    <property type="molecule type" value="Genomic_DNA"/>
</dbReference>
<dbReference type="Proteomes" id="UP000000815">
    <property type="component" value="Chromosome"/>
</dbReference>
<evidence type="ECO:0000313" key="1">
    <source>
        <dbReference type="EMBL" id="CAL22583.1"/>
    </source>
</evidence>
<accession>A0A0H2W8I0</accession>
<sequence>MLSVYCAALIRGITMVHLFGKLCGFLGESAWKGEFFSFLTAHPMLDKRGSGDHSNAIYRLLRQSFLLFFVKISKKSVQIHLI</sequence>
<accession>A0A2U2H4E2</accession>
<reference evidence="1 2" key="1">
    <citation type="journal article" date="2001" name="Nature">
        <title>Genome sequence of Yersinia pestis, the causative agent of plague.</title>
        <authorList>
            <person name="Parkhill J."/>
            <person name="Wren B.W."/>
            <person name="Thomson N.R."/>
            <person name="Titball R.W."/>
            <person name="Holden M.T.G."/>
            <person name="Prentice M.B."/>
            <person name="Sebaihia M."/>
            <person name="James K.D."/>
            <person name="Churcher C."/>
            <person name="Mungall K.L."/>
            <person name="Baker S."/>
            <person name="Basham D."/>
            <person name="Bentley S.D."/>
            <person name="Brooks K."/>
            <person name="Cerdeno-Tarraga A.M."/>
            <person name="Chillingworth T."/>
            <person name="Cronin A."/>
            <person name="Davies R.M."/>
            <person name="Davis P."/>
            <person name="Dougan G."/>
            <person name="Feltwell T."/>
            <person name="Hamlin N."/>
            <person name="Holroyd S."/>
            <person name="Jagels K."/>
            <person name="Leather S."/>
            <person name="Karlyshev A.V."/>
            <person name="Moule S."/>
            <person name="Oyston P.C.F."/>
            <person name="Quail M."/>
            <person name="Rutherford K."/>
            <person name="Simmonds M."/>
            <person name="Skelton J."/>
            <person name="Stevens K."/>
            <person name="Whitehead S."/>
            <person name="Barrell B.G."/>
        </authorList>
    </citation>
    <scope>NUCLEOTIDE SEQUENCE [LARGE SCALE GENOMIC DNA]</scope>
    <source>
        <strain evidence="2">CO-92 / Biovar Orientalis</strain>
    </source>
</reference>
<protein>
    <submittedName>
        <fullName evidence="1">Uncharacterized protein</fullName>
    </submittedName>
</protein>
<evidence type="ECO:0000313" key="2">
    <source>
        <dbReference type="Proteomes" id="UP000000815"/>
    </source>
</evidence>
<accession>A0A384L6F0</accession>
<gene>
    <name evidence="1" type="ordered locus">YPO4004</name>
</gene>
<dbReference type="AlphaFoldDB" id="A0A2U2H4E2"/>